<dbReference type="PANTHER" id="PTHR39431">
    <property type="entry name" value="FRPA/C-RELATED PROTEIN"/>
    <property type="match status" value="1"/>
</dbReference>
<keyword evidence="2" id="KW-1185">Reference proteome</keyword>
<evidence type="ECO:0000313" key="1">
    <source>
        <dbReference type="EMBL" id="AFK55862.1"/>
    </source>
</evidence>
<accession>I3TSX4</accession>
<protein>
    <submittedName>
        <fullName evidence="1">Bacteriocin</fullName>
    </submittedName>
</protein>
<keyword evidence="1" id="KW-0614">Plasmid</keyword>
<dbReference type="EMBL" id="CP003237">
    <property type="protein sequence ID" value="AFK55862.1"/>
    <property type="molecule type" value="Genomic_DNA"/>
</dbReference>
<dbReference type="SUPFAM" id="SSF51120">
    <property type="entry name" value="beta-Roll"/>
    <property type="match status" value="1"/>
</dbReference>
<dbReference type="RefSeq" id="WP_014747539.1">
    <property type="nucleotide sequence ID" value="NC_017957.2"/>
</dbReference>
<dbReference type="HOGENOM" id="CLU_467628_0_0_5"/>
<proteinExistence type="predicted"/>
<dbReference type="InterPro" id="IPR011049">
    <property type="entry name" value="Serralysin-like_metalloprot_C"/>
</dbReference>
<dbReference type="KEGG" id="tmo:TMO_a0459"/>
<organism evidence="1 2">
    <name type="scientific">Tistrella mobilis (strain KA081020-065)</name>
    <dbReference type="NCBI Taxonomy" id="1110502"/>
    <lineage>
        <taxon>Bacteria</taxon>
        <taxon>Pseudomonadati</taxon>
        <taxon>Pseudomonadota</taxon>
        <taxon>Alphaproteobacteria</taxon>
        <taxon>Geminicoccales</taxon>
        <taxon>Geminicoccaceae</taxon>
        <taxon>Tistrella</taxon>
    </lineage>
</organism>
<geneLocation type="plasmid" evidence="1 2">
    <name>pTM1</name>
</geneLocation>
<sequence length="583" mass="63401">MSENNSQISYEEFNYWVGHLSTVFDSLADASASLPTWSVEEVAAIRSAFSLASRMTLTPAQYYATYQEDGIRGVLAAYATNTATSYAMEAATSWAVASASAMGLSAGASLMVGLGTGVIVGVGISYGIDWATGGNLTGSIADMVDYLNDYTRSQDGPIRLSDGTILLPEIIVTPNEDFAALEEARDLLNGLNADIGTFNSLFERYGVEFDAHELIQMEGNDFDFTTAMEMMERTLVDLSKSPQDYRDTLNAANNIFESMKKLADLYESKKDIFDAIKPEFGEQLKKALDNVGDFMRESAEHMTPLVLDLNGDGLHTISMLDSDADFDFGDGNTNAHGWLSAEDGFLAVDRNGNGRIDDLSELFGSRDRDGFSILADHDDNMDGVIDAADAIFADLKVWMDIDGDGTSQAGEITGLSTHGITAIRLDARLQDIDDQGNWLPLSGSFLRDDGSFGEIADVYFARLRSNPDQPMDVVTSSRVVLGGRHDDRLEGSNTDQIFLGGRGRDLFVWEAGQGHDVIADFTAHGPEADIIDLTRTNLRKLEDVRRKLIDTDSDATLALDDTGSLSLLNIRISDLSAANFMFA</sequence>
<name>I3TSX4_TISMK</name>
<gene>
    <name evidence="1" type="primary">frpC</name>
    <name evidence="1" type="ordered locus">TMO_a0459</name>
</gene>
<evidence type="ECO:0000313" key="2">
    <source>
        <dbReference type="Proteomes" id="UP000005258"/>
    </source>
</evidence>
<dbReference type="Proteomes" id="UP000005258">
    <property type="component" value="Plasmid pTM1"/>
</dbReference>
<dbReference type="Gene3D" id="2.150.10.10">
    <property type="entry name" value="Serralysin-like metalloprotease, C-terminal"/>
    <property type="match status" value="1"/>
</dbReference>
<reference evidence="1 2" key="1">
    <citation type="journal article" date="2012" name="J. Am. Chem. Soc.">
        <title>Bacterial biosynthesis and maturation of the didemnin anti-cancer agents.</title>
        <authorList>
            <person name="Xu Y."/>
            <person name="Kersten R.D."/>
            <person name="Nam S.J."/>
            <person name="Lu L."/>
            <person name="Al-Suwailem A.M."/>
            <person name="Zheng H."/>
            <person name="Fenical W."/>
            <person name="Dorrestein P.C."/>
            <person name="Moore B.S."/>
            <person name="Qian P.Y."/>
        </authorList>
    </citation>
    <scope>NUCLEOTIDE SEQUENCE [LARGE SCALE GENOMIC DNA]</scope>
    <source>
        <strain evidence="1 2">KA081020-065</strain>
    </source>
</reference>
<dbReference type="PANTHER" id="PTHR39431:SF1">
    <property type="entry name" value="FRPA_C-RELATED PROTEIN"/>
    <property type="match status" value="1"/>
</dbReference>
<dbReference type="AlphaFoldDB" id="I3TSX4"/>